<reference evidence="3 4" key="1">
    <citation type="submission" date="2020-11" db="EMBL/GenBank/DDBJ databases">
        <title>Arthrobacter antarcticus sp. nov., isolated from Antarctic Soil.</title>
        <authorList>
            <person name="Li J."/>
        </authorList>
    </citation>
    <scope>NUCLEOTIDE SEQUENCE [LARGE SCALE GENOMIC DNA]</scope>
    <source>
        <strain evidence="3 4">Z1-20</strain>
    </source>
</reference>
<evidence type="ECO:0000256" key="2">
    <source>
        <dbReference type="SAM" id="Phobius"/>
    </source>
</evidence>
<proteinExistence type="predicted"/>
<keyword evidence="4" id="KW-1185">Reference proteome</keyword>
<feature type="transmembrane region" description="Helical" evidence="2">
    <location>
        <begin position="107"/>
        <end position="130"/>
    </location>
</feature>
<accession>A0A931G6X0</accession>
<comment type="caution">
    <text evidence="3">The sequence shown here is derived from an EMBL/GenBank/DDBJ whole genome shotgun (WGS) entry which is preliminary data.</text>
</comment>
<feature type="compositionally biased region" description="Polar residues" evidence="1">
    <location>
        <begin position="319"/>
        <end position="332"/>
    </location>
</feature>
<feature type="transmembrane region" description="Helical" evidence="2">
    <location>
        <begin position="74"/>
        <end position="95"/>
    </location>
</feature>
<name>A0A931G6X0_9MICC</name>
<organism evidence="3 4">
    <name type="scientific">Arthrobacter terrae</name>
    <dbReference type="NCBI Taxonomy" id="2935737"/>
    <lineage>
        <taxon>Bacteria</taxon>
        <taxon>Bacillati</taxon>
        <taxon>Actinomycetota</taxon>
        <taxon>Actinomycetes</taxon>
        <taxon>Micrococcales</taxon>
        <taxon>Micrococcaceae</taxon>
        <taxon>Arthrobacter</taxon>
    </lineage>
</organism>
<evidence type="ECO:0000256" key="1">
    <source>
        <dbReference type="SAM" id="MobiDB-lite"/>
    </source>
</evidence>
<protein>
    <recommendedName>
        <fullName evidence="5">TrbL/VirB6 plasmid conjugal transfer protein</fullName>
    </recommendedName>
</protein>
<feature type="transmembrane region" description="Helical" evidence="2">
    <location>
        <begin position="182"/>
        <end position="206"/>
    </location>
</feature>
<feature type="transmembrane region" description="Helical" evidence="2">
    <location>
        <begin position="150"/>
        <end position="175"/>
    </location>
</feature>
<feature type="compositionally biased region" description="Gly residues" evidence="1">
    <location>
        <begin position="385"/>
        <end position="404"/>
    </location>
</feature>
<dbReference type="EMBL" id="JADNYM010000025">
    <property type="protein sequence ID" value="MBG0741115.1"/>
    <property type="molecule type" value="Genomic_DNA"/>
</dbReference>
<feature type="region of interest" description="Disordered" evidence="1">
    <location>
        <begin position="423"/>
        <end position="452"/>
    </location>
</feature>
<gene>
    <name evidence="3" type="ORF">IV500_17225</name>
</gene>
<feature type="compositionally biased region" description="Gly residues" evidence="1">
    <location>
        <begin position="339"/>
        <end position="359"/>
    </location>
</feature>
<dbReference type="Pfam" id="PF19590">
    <property type="entry name" value="TrbL_3"/>
    <property type="match status" value="1"/>
</dbReference>
<feature type="compositionally biased region" description="Low complexity" evidence="1">
    <location>
        <begin position="360"/>
        <end position="371"/>
    </location>
</feature>
<feature type="transmembrane region" description="Helical" evidence="2">
    <location>
        <begin position="218"/>
        <end position="244"/>
    </location>
</feature>
<keyword evidence="2" id="KW-0812">Transmembrane</keyword>
<feature type="region of interest" description="Disordered" evidence="1">
    <location>
        <begin position="306"/>
        <end position="372"/>
    </location>
</feature>
<keyword evidence="2" id="KW-0472">Membrane</keyword>
<dbReference type="Proteomes" id="UP000655366">
    <property type="component" value="Unassembled WGS sequence"/>
</dbReference>
<evidence type="ECO:0008006" key="5">
    <source>
        <dbReference type="Google" id="ProtNLM"/>
    </source>
</evidence>
<keyword evidence="2" id="KW-1133">Transmembrane helix</keyword>
<evidence type="ECO:0000313" key="3">
    <source>
        <dbReference type="EMBL" id="MBG0741115.1"/>
    </source>
</evidence>
<evidence type="ECO:0000313" key="4">
    <source>
        <dbReference type="Proteomes" id="UP000655366"/>
    </source>
</evidence>
<feature type="transmembrane region" description="Helical" evidence="2">
    <location>
        <begin position="251"/>
        <end position="273"/>
    </location>
</feature>
<dbReference type="InterPro" id="IPR045782">
    <property type="entry name" value="TrbL_3"/>
</dbReference>
<sequence length="452" mass="43795">MAECGFGDIGCGVGNAVSDLSNDAMGNMAKAIMEGMSQMVTTLSTFWVSTPTVNLASADGTTPSPVVSIVNSELMVWTVALAVLAVIVGGIRMIWEQRGAPLKELLRSLVTLTVVSGLGLGVISILVIAADAFSASIINRSTDGKGFAEAMHIVVLITPTGVGVFILIILGLIGLLASLVQIVLMVIRSGMLVILAGILPTTAAFTNTEMGRQWFQKAVGWTLAFILYKPAAAIVYSVAFLLMGNNTGKDTLIGSITGFTLMVVALFALPALMRFVTPMVGAVASGGGAGAGMAVGAMATGAVSLGRSGSGKGNAAPTPASTHSDQPGTSPKGSDGTPGPQGGGGLPTPGSTGPTGPGGATSTTTTATAGTTGAGTAGTATAGTAGAGAGAGAAAGTAGAGAASGAGAAAGPAGLVVAAGAQLAARAGQAAQQAAQDSTRHDSPQEGPSGSN</sequence>
<dbReference type="RefSeq" id="WP_196398051.1">
    <property type="nucleotide sequence ID" value="NZ_JADNYM010000025.1"/>
</dbReference>
<feature type="compositionally biased region" description="Low complexity" evidence="1">
    <location>
        <begin position="423"/>
        <end position="436"/>
    </location>
</feature>
<dbReference type="AlphaFoldDB" id="A0A931G6X0"/>
<feature type="transmembrane region" description="Helical" evidence="2">
    <location>
        <begin position="279"/>
        <end position="303"/>
    </location>
</feature>
<feature type="region of interest" description="Disordered" evidence="1">
    <location>
        <begin position="384"/>
        <end position="409"/>
    </location>
</feature>